<feature type="compositionally biased region" description="Low complexity" evidence="1">
    <location>
        <begin position="320"/>
        <end position="334"/>
    </location>
</feature>
<comment type="caution">
    <text evidence="3">The sequence shown here is derived from an EMBL/GenBank/DDBJ whole genome shotgun (WGS) entry which is preliminary data.</text>
</comment>
<feature type="transmembrane region" description="Helical" evidence="2">
    <location>
        <begin position="164"/>
        <end position="184"/>
    </location>
</feature>
<accession>E9SH12</accession>
<feature type="compositionally biased region" description="Acidic residues" evidence="1">
    <location>
        <begin position="189"/>
        <end position="212"/>
    </location>
</feature>
<feature type="compositionally biased region" description="Basic and acidic residues" evidence="1">
    <location>
        <begin position="366"/>
        <end position="377"/>
    </location>
</feature>
<dbReference type="eggNOG" id="ENOG50323HR">
    <property type="taxonomic scope" value="Bacteria"/>
</dbReference>
<keyword evidence="2" id="KW-1133">Transmembrane helix</keyword>
<keyword evidence="2" id="KW-0812">Transmembrane</keyword>
<sequence length="383" mass="41821">MSSVSTSRRSSAGKNVLVFFIVFIILEVLIIFGVGKVFKNKDVTPSIMGYSLFMTKEDLVQNGPSGTVVAVPKNVLVIASDGLPDPKSKIGSAILCEEVDGVGSGVFWLADMNSKEGKDGVDFTVTNGTQGHVIKSSNIVGVCASYFVTAGAVINFVTQKFGMIVCVIVPVFLLLLIELIIAIATHGSDEDDDDEDEDDEEEDDEKSVELDDFLFGGQNEGEQIAKRRKKSVPAFEEEDEDEEDFKPVRKKQTPADGFEFERPAKRQNEDQIDLSFKPADEAPAAAESFAPVQQMPMQQAPVQQPVQDNGLGVNAAPQQSADDSFEAQAAAADRAISRRADGRRPRRRRPVGAGTRNINSDTSLEDLMKLMEEEQNKLKNQIK</sequence>
<evidence type="ECO:0000313" key="4">
    <source>
        <dbReference type="Proteomes" id="UP000004259"/>
    </source>
</evidence>
<feature type="transmembrane region" description="Helical" evidence="2">
    <location>
        <begin position="139"/>
        <end position="157"/>
    </location>
</feature>
<reference evidence="3 4" key="1">
    <citation type="submission" date="2011-02" db="EMBL/GenBank/DDBJ databases">
        <authorList>
            <person name="Nelson K.E."/>
            <person name="Sutton G."/>
            <person name="Torralba M."/>
            <person name="Durkin S."/>
            <person name="Harkins D."/>
            <person name="Montgomery R."/>
            <person name="Ziemer C."/>
            <person name="Klaassens E."/>
            <person name="Ocuiv P."/>
            <person name="Morrison M."/>
        </authorList>
    </citation>
    <scope>NUCLEOTIDE SEQUENCE [LARGE SCALE GENOMIC DNA]</scope>
    <source>
        <strain evidence="3 4">8</strain>
    </source>
</reference>
<protein>
    <submittedName>
        <fullName evidence="3">Uncharacterized protein</fullName>
    </submittedName>
</protein>
<dbReference type="RefSeq" id="WP_002852862.1">
    <property type="nucleotide sequence ID" value="NZ_ADKM02000130.1"/>
</dbReference>
<proteinExistence type="predicted"/>
<keyword evidence="4" id="KW-1185">Reference proteome</keyword>
<keyword evidence="2" id="KW-0472">Membrane</keyword>
<feature type="compositionally biased region" description="Low complexity" evidence="1">
    <location>
        <begin position="275"/>
        <end position="307"/>
    </location>
</feature>
<feature type="compositionally biased region" description="Basic and acidic residues" evidence="1">
    <location>
        <begin position="259"/>
        <end position="269"/>
    </location>
</feature>
<evidence type="ECO:0000313" key="3">
    <source>
        <dbReference type="EMBL" id="EGC01380.1"/>
    </source>
</evidence>
<dbReference type="OrthoDB" id="1817883at2"/>
<gene>
    <name evidence="3" type="ORF">CUS_7540</name>
</gene>
<feature type="compositionally biased region" description="Acidic residues" evidence="1">
    <location>
        <begin position="235"/>
        <end position="244"/>
    </location>
</feature>
<evidence type="ECO:0000256" key="2">
    <source>
        <dbReference type="SAM" id="Phobius"/>
    </source>
</evidence>
<evidence type="ECO:0000256" key="1">
    <source>
        <dbReference type="SAM" id="MobiDB-lite"/>
    </source>
</evidence>
<dbReference type="AlphaFoldDB" id="E9SH12"/>
<name>E9SH12_RUMAL</name>
<dbReference type="STRING" id="246199.CUS_7540"/>
<organism evidence="3 4">
    <name type="scientific">Ruminococcus albus 8</name>
    <dbReference type="NCBI Taxonomy" id="246199"/>
    <lineage>
        <taxon>Bacteria</taxon>
        <taxon>Bacillati</taxon>
        <taxon>Bacillota</taxon>
        <taxon>Clostridia</taxon>
        <taxon>Eubacteriales</taxon>
        <taxon>Oscillospiraceae</taxon>
        <taxon>Ruminococcus</taxon>
    </lineage>
</organism>
<feature type="transmembrane region" description="Helical" evidence="2">
    <location>
        <begin position="16"/>
        <end position="38"/>
    </location>
</feature>
<dbReference type="Proteomes" id="UP000004259">
    <property type="component" value="Unassembled WGS sequence"/>
</dbReference>
<dbReference type="EMBL" id="ADKM02000130">
    <property type="protein sequence ID" value="EGC01380.1"/>
    <property type="molecule type" value="Genomic_DNA"/>
</dbReference>
<feature type="region of interest" description="Disordered" evidence="1">
    <location>
        <begin position="188"/>
        <end position="383"/>
    </location>
</feature>